<accession>A0ABU9CAE8</accession>
<dbReference type="NCBIfam" id="NF041043">
    <property type="entry name" value="BPSS1780_fam"/>
    <property type="match status" value="1"/>
</dbReference>
<gene>
    <name evidence="2" type="ORF">AACH10_01045</name>
</gene>
<dbReference type="EMBL" id="JBBUTH010000001">
    <property type="protein sequence ID" value="MEK8048818.1"/>
    <property type="molecule type" value="Genomic_DNA"/>
</dbReference>
<reference evidence="2 3" key="1">
    <citation type="submission" date="2024-04" db="EMBL/GenBank/DDBJ databases">
        <title>Novel species of the genus Ideonella isolated from streams.</title>
        <authorList>
            <person name="Lu H."/>
        </authorList>
    </citation>
    <scope>NUCLEOTIDE SEQUENCE [LARGE SCALE GENOMIC DNA]</scope>
    <source>
        <strain evidence="2 3">DXS22W</strain>
    </source>
</reference>
<sequence>MGLRLHPVAPRQGWLWITRAFALWRQRPLALVGLFVFFLVSLLLLALLVPGLGGAIGLGGLPLLTLGFMIASRSLLDGGPVHALQLIEGLRVPDRSRRRAQWTLCAGYMLGAMLVISLADWADGGQFEALQRALAENQPGGKGAAQVNAILADPRLAWGMLVRLGLTVLLSVPYWYAPALVHWAGQSAGQALFSSTLALWRSRGAFLVYSIGWMALMTAIGTGAMLASALLGAGQLLGVLVMPLALVISTVFYVSLWFGFADSFGARPVGSATTIDA</sequence>
<keyword evidence="1" id="KW-0812">Transmembrane</keyword>
<comment type="caution">
    <text evidence="2">The sequence shown here is derived from an EMBL/GenBank/DDBJ whole genome shotgun (WGS) entry which is preliminary data.</text>
</comment>
<feature type="transmembrane region" description="Helical" evidence="1">
    <location>
        <begin position="55"/>
        <end position="76"/>
    </location>
</feature>
<dbReference type="RefSeq" id="WP_341408492.1">
    <property type="nucleotide sequence ID" value="NZ_JBBUTH010000001.1"/>
</dbReference>
<feature type="transmembrane region" description="Helical" evidence="1">
    <location>
        <begin position="29"/>
        <end position="49"/>
    </location>
</feature>
<proteinExistence type="predicted"/>
<feature type="transmembrane region" description="Helical" evidence="1">
    <location>
        <begin position="236"/>
        <end position="258"/>
    </location>
</feature>
<name>A0ABU9CAE8_9BURK</name>
<evidence type="ECO:0000256" key="1">
    <source>
        <dbReference type="SAM" id="Phobius"/>
    </source>
</evidence>
<evidence type="ECO:0000313" key="2">
    <source>
        <dbReference type="EMBL" id="MEK8048818.1"/>
    </source>
</evidence>
<keyword evidence="1" id="KW-0472">Membrane</keyword>
<organism evidence="2 3">
    <name type="scientific">Pseudaquabacterium inlustre</name>
    <dbReference type="NCBI Taxonomy" id="2984192"/>
    <lineage>
        <taxon>Bacteria</taxon>
        <taxon>Pseudomonadati</taxon>
        <taxon>Pseudomonadota</taxon>
        <taxon>Betaproteobacteria</taxon>
        <taxon>Burkholderiales</taxon>
        <taxon>Sphaerotilaceae</taxon>
        <taxon>Pseudaquabacterium</taxon>
    </lineage>
</organism>
<evidence type="ECO:0000313" key="3">
    <source>
        <dbReference type="Proteomes" id="UP001365405"/>
    </source>
</evidence>
<keyword evidence="1" id="KW-1133">Transmembrane helix</keyword>
<dbReference type="Proteomes" id="UP001365405">
    <property type="component" value="Unassembled WGS sequence"/>
</dbReference>
<protein>
    <submittedName>
        <fullName evidence="2">BPSS1780 family membrane protein</fullName>
    </submittedName>
</protein>
<dbReference type="InterPro" id="IPR047798">
    <property type="entry name" value="BPSS1780-like"/>
</dbReference>
<keyword evidence="3" id="KW-1185">Reference proteome</keyword>
<feature type="transmembrane region" description="Helical" evidence="1">
    <location>
        <begin position="100"/>
        <end position="119"/>
    </location>
</feature>
<feature type="transmembrane region" description="Helical" evidence="1">
    <location>
        <begin position="206"/>
        <end position="230"/>
    </location>
</feature>
<feature type="transmembrane region" description="Helical" evidence="1">
    <location>
        <begin position="164"/>
        <end position="185"/>
    </location>
</feature>